<keyword evidence="3" id="KW-1185">Reference proteome</keyword>
<feature type="compositionally biased region" description="Basic and acidic residues" evidence="1">
    <location>
        <begin position="493"/>
        <end position="512"/>
    </location>
</feature>
<feature type="region of interest" description="Disordered" evidence="1">
    <location>
        <begin position="342"/>
        <end position="391"/>
    </location>
</feature>
<name>A0A834I3E9_RHYFE</name>
<feature type="region of interest" description="Disordered" evidence="1">
    <location>
        <begin position="487"/>
        <end position="515"/>
    </location>
</feature>
<proteinExistence type="predicted"/>
<evidence type="ECO:0000313" key="3">
    <source>
        <dbReference type="Proteomes" id="UP000625711"/>
    </source>
</evidence>
<protein>
    <submittedName>
        <fullName evidence="2">Uncharacterized protein</fullName>
    </submittedName>
</protein>
<organism evidence="2 3">
    <name type="scientific">Rhynchophorus ferrugineus</name>
    <name type="common">Red palm weevil</name>
    <name type="synonym">Curculio ferrugineus</name>
    <dbReference type="NCBI Taxonomy" id="354439"/>
    <lineage>
        <taxon>Eukaryota</taxon>
        <taxon>Metazoa</taxon>
        <taxon>Ecdysozoa</taxon>
        <taxon>Arthropoda</taxon>
        <taxon>Hexapoda</taxon>
        <taxon>Insecta</taxon>
        <taxon>Pterygota</taxon>
        <taxon>Neoptera</taxon>
        <taxon>Endopterygota</taxon>
        <taxon>Coleoptera</taxon>
        <taxon>Polyphaga</taxon>
        <taxon>Cucujiformia</taxon>
        <taxon>Curculionidae</taxon>
        <taxon>Dryophthorinae</taxon>
        <taxon>Rhynchophorus</taxon>
    </lineage>
</organism>
<accession>A0A834I3E9</accession>
<evidence type="ECO:0000256" key="1">
    <source>
        <dbReference type="SAM" id="MobiDB-lite"/>
    </source>
</evidence>
<gene>
    <name evidence="2" type="ORF">GWI33_016525</name>
</gene>
<evidence type="ECO:0000313" key="2">
    <source>
        <dbReference type="EMBL" id="KAF7270520.1"/>
    </source>
</evidence>
<reference evidence="2" key="1">
    <citation type="submission" date="2020-08" db="EMBL/GenBank/DDBJ databases">
        <title>Genome sequencing and assembly of the red palm weevil Rhynchophorus ferrugineus.</title>
        <authorList>
            <person name="Dias G.B."/>
            <person name="Bergman C.M."/>
            <person name="Manee M."/>
        </authorList>
    </citation>
    <scope>NUCLEOTIDE SEQUENCE</scope>
    <source>
        <strain evidence="2">AA-2017</strain>
        <tissue evidence="2">Whole larva</tissue>
    </source>
</reference>
<dbReference type="OrthoDB" id="7615648at2759"/>
<comment type="caution">
    <text evidence="2">The sequence shown here is derived from an EMBL/GenBank/DDBJ whole genome shotgun (WGS) entry which is preliminary data.</text>
</comment>
<dbReference type="AlphaFoldDB" id="A0A834I3E9"/>
<dbReference type="EMBL" id="JAACXV010014085">
    <property type="protein sequence ID" value="KAF7270520.1"/>
    <property type="molecule type" value="Genomic_DNA"/>
</dbReference>
<sequence length="556" mass="64326">MDINYGQNYPVCDQEAVYGYDDHYEQQPAVNPADLQVPDARLYAEGFTDVEQYQRLTNYQDPAQEQNDVDETPQPRTYYYENQYQSQRHHPHRTRVPKPHLHHYPRYRYQQGHGGYVNCPLVKEQTRNQQEYTESYHDPYADYRAAQNYWAMLYGDHKNKSLYHSQKPSRTTGNKKYPVTVKTPKYVTRNVAAQCLNKKPSALSLPVVTQPDPALFKKKNRSNHITKRTLDQSEPYYPNTGEETAPCTYSAHQMDSEGDLNKHHQLNYETNKLGPVQNNARESPSNVKAFAKFLKPRVPPSIRARQEKVAQMKASLNMLGVPIQPKMKVSLDKLLNRLQKCESQLPEEEPAEEVPQKTTARKEDERTSSFNYEKLSQKVTAPEPEEDLKPTASSCLEMKRSSRMTRSLDDHCALDLHRSKSYIVDLIDKALSKELGTIPRQQPVHHDMNPRRAIETISRHRQAGSKDLCYEVTAALTDSFISNVTAPPAVDSEQVRPSHSERQVQSDDDNKKKMCNPNYIKQLKQLRWGHIRHIQHEARKLADLEEFLEHCGETDL</sequence>
<dbReference type="Proteomes" id="UP000625711">
    <property type="component" value="Unassembled WGS sequence"/>
</dbReference>